<dbReference type="PANTHER" id="PTHR24015:SF548">
    <property type="entry name" value="OS08G0340900 PROTEIN"/>
    <property type="match status" value="1"/>
</dbReference>
<dbReference type="InterPro" id="IPR046960">
    <property type="entry name" value="PPR_At4g14850-like_plant"/>
</dbReference>
<proteinExistence type="predicted"/>
<dbReference type="InterPro" id="IPR011990">
    <property type="entry name" value="TPR-like_helical_dom_sf"/>
</dbReference>
<evidence type="ECO:0000313" key="3">
    <source>
        <dbReference type="EMBL" id="ERN02058.1"/>
    </source>
</evidence>
<dbReference type="Gene3D" id="1.25.40.10">
    <property type="entry name" value="Tetratricopeptide repeat domain"/>
    <property type="match status" value="1"/>
</dbReference>
<dbReference type="EMBL" id="KI394661">
    <property type="protein sequence ID" value="ERN02058.1"/>
    <property type="molecule type" value="Genomic_DNA"/>
</dbReference>
<dbReference type="GO" id="GO:0009451">
    <property type="term" value="P:RNA modification"/>
    <property type="evidence" value="ECO:0007669"/>
    <property type="project" value="InterPro"/>
</dbReference>
<accession>W1P2B4</accession>
<evidence type="ECO:0000256" key="2">
    <source>
        <dbReference type="PROSITE-ProRule" id="PRU00708"/>
    </source>
</evidence>
<dbReference type="PANTHER" id="PTHR24015">
    <property type="entry name" value="OS07G0578800 PROTEIN-RELATED"/>
    <property type="match status" value="1"/>
</dbReference>
<reference evidence="4" key="1">
    <citation type="journal article" date="2013" name="Science">
        <title>The Amborella genome and the evolution of flowering plants.</title>
        <authorList>
            <consortium name="Amborella Genome Project"/>
        </authorList>
    </citation>
    <scope>NUCLEOTIDE SEQUENCE [LARGE SCALE GENOMIC DNA]</scope>
</reference>
<dbReference type="HOGENOM" id="CLU_1404181_0_0_1"/>
<dbReference type="STRING" id="13333.W1P2B4"/>
<evidence type="ECO:0000256" key="1">
    <source>
        <dbReference type="ARBA" id="ARBA00022737"/>
    </source>
</evidence>
<dbReference type="eggNOG" id="KOG4197">
    <property type="taxonomic scope" value="Eukaryota"/>
</dbReference>
<feature type="repeat" description="PPR" evidence="2">
    <location>
        <begin position="101"/>
        <end position="135"/>
    </location>
</feature>
<organism evidence="3 4">
    <name type="scientific">Amborella trichopoda</name>
    <dbReference type="NCBI Taxonomy" id="13333"/>
    <lineage>
        <taxon>Eukaryota</taxon>
        <taxon>Viridiplantae</taxon>
        <taxon>Streptophyta</taxon>
        <taxon>Embryophyta</taxon>
        <taxon>Tracheophyta</taxon>
        <taxon>Spermatophyta</taxon>
        <taxon>Magnoliopsida</taxon>
        <taxon>Amborellales</taxon>
        <taxon>Amborellaceae</taxon>
        <taxon>Amborella</taxon>
    </lineage>
</organism>
<dbReference type="OMA" id="NGRKAHA"/>
<keyword evidence="4" id="KW-1185">Reference proteome</keyword>
<dbReference type="Gramene" id="ERN02058">
    <property type="protein sequence ID" value="ERN02058"/>
    <property type="gene ID" value="AMTR_s00045p00136300"/>
</dbReference>
<dbReference type="InterPro" id="IPR002885">
    <property type="entry name" value="PPR_rpt"/>
</dbReference>
<gene>
    <name evidence="3" type="ORF">AMTR_s00045p00136300</name>
</gene>
<sequence length="194" mass="21512">MRVLLLKPNTKPKSPHPHTLSPNCLYTAPQISSPTPTDFSSQLSKFTHLQNIKNGRKAHAQIIKTGCTSFPFLHNSLINMYAKCGQTYESLLIFESTQENNVISWTSAISAFVRGNMPYKAMSLFSRMRREGTQPNQFTLSAILPSCWELKNGVQIHSLACKNGFSSDVFVASALVDMYSKCLDMVGARKGAFG</sequence>
<dbReference type="NCBIfam" id="TIGR00756">
    <property type="entry name" value="PPR"/>
    <property type="match status" value="1"/>
</dbReference>
<dbReference type="Pfam" id="PF13041">
    <property type="entry name" value="PPR_2"/>
    <property type="match status" value="1"/>
</dbReference>
<dbReference type="AlphaFoldDB" id="W1P2B4"/>
<evidence type="ECO:0008006" key="5">
    <source>
        <dbReference type="Google" id="ProtNLM"/>
    </source>
</evidence>
<name>W1P2B4_AMBTC</name>
<evidence type="ECO:0000313" key="4">
    <source>
        <dbReference type="Proteomes" id="UP000017836"/>
    </source>
</evidence>
<protein>
    <recommendedName>
        <fullName evidence="5">Pentatricopeptide repeat-containing protein</fullName>
    </recommendedName>
</protein>
<keyword evidence="1" id="KW-0677">Repeat</keyword>
<dbReference type="GO" id="GO:0003723">
    <property type="term" value="F:RNA binding"/>
    <property type="evidence" value="ECO:0007669"/>
    <property type="project" value="InterPro"/>
</dbReference>
<dbReference type="FunFam" id="1.25.40.10:FF:000227">
    <property type="entry name" value="Pentatricopeptide repeat-containing protein At3g13880"/>
    <property type="match status" value="1"/>
</dbReference>
<dbReference type="Proteomes" id="UP000017836">
    <property type="component" value="Unassembled WGS sequence"/>
</dbReference>
<dbReference type="PROSITE" id="PS51375">
    <property type="entry name" value="PPR"/>
    <property type="match status" value="1"/>
</dbReference>